<dbReference type="InterPro" id="IPR052184">
    <property type="entry name" value="SDR_enzymes"/>
</dbReference>
<dbReference type="AlphaFoldDB" id="A0A166HUJ6"/>
<dbReference type="OrthoDB" id="9876299at2759"/>
<proteinExistence type="predicted"/>
<dbReference type="InterPro" id="IPR036291">
    <property type="entry name" value="NAD(P)-bd_dom_sf"/>
</dbReference>
<dbReference type="Gene3D" id="3.40.50.720">
    <property type="entry name" value="NAD(P)-binding Rossmann-like Domain"/>
    <property type="match status" value="1"/>
</dbReference>
<dbReference type="InterPro" id="IPR002347">
    <property type="entry name" value="SDR_fam"/>
</dbReference>
<protein>
    <submittedName>
        <fullName evidence="1">NAD(P)-binding protein</fullName>
    </submittedName>
</protein>
<dbReference type="PRINTS" id="PR00081">
    <property type="entry name" value="GDHRDH"/>
</dbReference>
<dbReference type="SUPFAM" id="SSF51735">
    <property type="entry name" value="NAD(P)-binding Rossmann-fold domains"/>
    <property type="match status" value="1"/>
</dbReference>
<reference evidence="1 2" key="1">
    <citation type="journal article" date="2016" name="Mol. Biol. Evol.">
        <title>Comparative Genomics of Early-Diverging Mushroom-Forming Fungi Provides Insights into the Origins of Lignocellulose Decay Capabilities.</title>
        <authorList>
            <person name="Nagy L.G."/>
            <person name="Riley R."/>
            <person name="Tritt A."/>
            <person name="Adam C."/>
            <person name="Daum C."/>
            <person name="Floudas D."/>
            <person name="Sun H."/>
            <person name="Yadav J.S."/>
            <person name="Pangilinan J."/>
            <person name="Larsson K.H."/>
            <person name="Matsuura K."/>
            <person name="Barry K."/>
            <person name="Labutti K."/>
            <person name="Kuo R."/>
            <person name="Ohm R.A."/>
            <person name="Bhattacharya S.S."/>
            <person name="Shirouzu T."/>
            <person name="Yoshinaga Y."/>
            <person name="Martin F.M."/>
            <person name="Grigoriev I.V."/>
            <person name="Hibbett D.S."/>
        </authorList>
    </citation>
    <scope>NUCLEOTIDE SEQUENCE [LARGE SCALE GENOMIC DNA]</scope>
    <source>
        <strain evidence="1 2">HHB10207 ss-3</strain>
    </source>
</reference>
<evidence type="ECO:0000313" key="2">
    <source>
        <dbReference type="Proteomes" id="UP000076798"/>
    </source>
</evidence>
<dbReference type="Pfam" id="PF00106">
    <property type="entry name" value="adh_short"/>
    <property type="match status" value="1"/>
</dbReference>
<name>A0A166HUJ6_9AGAM</name>
<evidence type="ECO:0000313" key="1">
    <source>
        <dbReference type="EMBL" id="KZT43097.1"/>
    </source>
</evidence>
<accession>A0A166HUJ6</accession>
<dbReference type="PANTHER" id="PTHR45458">
    <property type="entry name" value="SHORT-CHAIN DEHYDROGENASE/REDUCTASE SDR"/>
    <property type="match status" value="1"/>
</dbReference>
<organism evidence="1 2">
    <name type="scientific">Sistotremastrum suecicum HHB10207 ss-3</name>
    <dbReference type="NCBI Taxonomy" id="1314776"/>
    <lineage>
        <taxon>Eukaryota</taxon>
        <taxon>Fungi</taxon>
        <taxon>Dikarya</taxon>
        <taxon>Basidiomycota</taxon>
        <taxon>Agaricomycotina</taxon>
        <taxon>Agaricomycetes</taxon>
        <taxon>Sistotremastrales</taxon>
        <taxon>Sistotremastraceae</taxon>
        <taxon>Sistotremastrum</taxon>
    </lineage>
</organism>
<dbReference type="EMBL" id="KV428009">
    <property type="protein sequence ID" value="KZT43097.1"/>
    <property type="molecule type" value="Genomic_DNA"/>
</dbReference>
<dbReference type="PANTHER" id="PTHR45458:SF3">
    <property type="entry name" value="CHAIN DEHYDROGENASE (ATSC), PUTATIVE-RELATED"/>
    <property type="match status" value="1"/>
</dbReference>
<keyword evidence="2" id="KW-1185">Reference proteome</keyword>
<dbReference type="Proteomes" id="UP000076798">
    <property type="component" value="Unassembled WGS sequence"/>
</dbReference>
<sequence length="260" mass="27708">MPSYVITGANRGIGLAFVQNLGADSRNQVFAVVRNKPGATALLHHRCQVAQGKYGVFNLAAEGVAKVTGGTLDVLINNAALIEESSMASNLTNYDGKEDVLEKLLAESFRVNTIGPIHTSNVFLPLIRKGDLKKIILISTGLADLKATLSVEIDGSAPYSISKAAANMAFAKYAAAVKKEGIVVLSISPGLVNTQQSIPPPEVLAEFAKMIAKFKTLAPEWDGQPITPEQSVEMVLKVIQDATLDQTGGFVSHHGNQEWL</sequence>
<dbReference type="GO" id="GO:0016616">
    <property type="term" value="F:oxidoreductase activity, acting on the CH-OH group of donors, NAD or NADP as acceptor"/>
    <property type="evidence" value="ECO:0007669"/>
    <property type="project" value="TreeGrafter"/>
</dbReference>
<gene>
    <name evidence="1" type="ORF">SISSUDRAFT_1102271</name>
</gene>